<accession>A0A2P4XBS6</accession>
<evidence type="ECO:0000313" key="1">
    <source>
        <dbReference type="EMBL" id="POM63004.1"/>
    </source>
</evidence>
<keyword evidence="2" id="KW-1185">Reference proteome</keyword>
<name>A0A2P4XBS6_9STRA</name>
<protein>
    <submittedName>
        <fullName evidence="1">Uncharacterized protein</fullName>
    </submittedName>
</protein>
<sequence>MEPPSLKVEIEEKQQDHSIPLDRTLRSRNNFKNGANGRVFTLRRDTKLQPQSFIFSYLMKL</sequence>
<evidence type="ECO:0000313" key="2">
    <source>
        <dbReference type="Proteomes" id="UP000237271"/>
    </source>
</evidence>
<gene>
    <name evidence="1" type="ORF">PHPALM_27771</name>
</gene>
<organism evidence="1 2">
    <name type="scientific">Phytophthora palmivora</name>
    <dbReference type="NCBI Taxonomy" id="4796"/>
    <lineage>
        <taxon>Eukaryota</taxon>
        <taxon>Sar</taxon>
        <taxon>Stramenopiles</taxon>
        <taxon>Oomycota</taxon>
        <taxon>Peronosporomycetes</taxon>
        <taxon>Peronosporales</taxon>
        <taxon>Peronosporaceae</taxon>
        <taxon>Phytophthora</taxon>
    </lineage>
</organism>
<comment type="caution">
    <text evidence="1">The sequence shown here is derived from an EMBL/GenBank/DDBJ whole genome shotgun (WGS) entry which is preliminary data.</text>
</comment>
<dbReference type="Proteomes" id="UP000237271">
    <property type="component" value="Unassembled WGS sequence"/>
</dbReference>
<proteinExistence type="predicted"/>
<dbReference type="AlphaFoldDB" id="A0A2P4XBS6"/>
<reference evidence="1 2" key="1">
    <citation type="journal article" date="2017" name="Genome Biol. Evol.">
        <title>Phytophthora megakarya and P. palmivora, closely related causal agents of cacao black pod rot, underwent increases in genome sizes and gene numbers by different mechanisms.</title>
        <authorList>
            <person name="Ali S.S."/>
            <person name="Shao J."/>
            <person name="Lary D.J."/>
            <person name="Kronmiller B."/>
            <person name="Shen D."/>
            <person name="Strem M.D."/>
            <person name="Amoako-Attah I."/>
            <person name="Akrofi A.Y."/>
            <person name="Begoude B.A."/>
            <person name="Ten Hoopen G.M."/>
            <person name="Coulibaly K."/>
            <person name="Kebe B.I."/>
            <person name="Melnick R.L."/>
            <person name="Guiltinan M.J."/>
            <person name="Tyler B.M."/>
            <person name="Meinhardt L.W."/>
            <person name="Bailey B.A."/>
        </authorList>
    </citation>
    <scope>NUCLEOTIDE SEQUENCE [LARGE SCALE GENOMIC DNA]</scope>
    <source>
        <strain evidence="2">sbr112.9</strain>
        <tissue evidence="1">Mycelia</tissue>
    </source>
</reference>
<dbReference type="EMBL" id="NCKW01015474">
    <property type="protein sequence ID" value="POM63004.1"/>
    <property type="molecule type" value="Genomic_DNA"/>
</dbReference>